<dbReference type="Gene3D" id="2.60.120.260">
    <property type="entry name" value="Galactose-binding domain-like"/>
    <property type="match status" value="1"/>
</dbReference>
<sequence length="72" mass="8116">MKQLLIIPISGLLLFLVLGGCTSAERVTDNRRQDFTADWSFHLGDDSAASRPDYDDTAWRILNLPHDWAIEG</sequence>
<dbReference type="RefSeq" id="WP_275202992.1">
    <property type="nucleotide sequence ID" value="NZ_JARFID010000496.1"/>
</dbReference>
<evidence type="ECO:0000313" key="2">
    <source>
        <dbReference type="Proteomes" id="UP001221924"/>
    </source>
</evidence>
<evidence type="ECO:0008006" key="3">
    <source>
        <dbReference type="Google" id="ProtNLM"/>
    </source>
</evidence>
<comment type="caution">
    <text evidence="1">The sequence shown here is derived from an EMBL/GenBank/DDBJ whole genome shotgun (WGS) entry which is preliminary data.</text>
</comment>
<protein>
    <recommendedName>
        <fullName evidence="3">Beta-galactosidase</fullName>
    </recommendedName>
</protein>
<name>A0AAW6MEC6_9BACE</name>
<reference evidence="1" key="1">
    <citation type="submission" date="2023-03" db="EMBL/GenBank/DDBJ databases">
        <title>DFI Biobank Strains.</title>
        <authorList>
            <person name="Mostad J."/>
            <person name="Paddock L."/>
            <person name="Medina S."/>
            <person name="Waligurski E."/>
            <person name="Barat B."/>
            <person name="Smith R."/>
            <person name="Burgo V."/>
            <person name="Metcalfe C."/>
            <person name="Woodson C."/>
            <person name="Sundararajan A."/>
            <person name="Ramaswamy R."/>
            <person name="Lin H."/>
            <person name="Pamer E.G."/>
        </authorList>
    </citation>
    <scope>NUCLEOTIDE SEQUENCE</scope>
    <source>
        <strain evidence="1">DFI.9.5</strain>
    </source>
</reference>
<dbReference type="InterPro" id="IPR008979">
    <property type="entry name" value="Galactose-bd-like_sf"/>
</dbReference>
<feature type="non-terminal residue" evidence="1">
    <location>
        <position position="72"/>
    </location>
</feature>
<dbReference type="SUPFAM" id="SSF49785">
    <property type="entry name" value="Galactose-binding domain-like"/>
    <property type="match status" value="1"/>
</dbReference>
<gene>
    <name evidence="1" type="ORF">PZH42_28405</name>
</gene>
<organism evidence="1 2">
    <name type="scientific">Bacteroides cellulosilyticus</name>
    <dbReference type="NCBI Taxonomy" id="246787"/>
    <lineage>
        <taxon>Bacteria</taxon>
        <taxon>Pseudomonadati</taxon>
        <taxon>Bacteroidota</taxon>
        <taxon>Bacteroidia</taxon>
        <taxon>Bacteroidales</taxon>
        <taxon>Bacteroidaceae</taxon>
        <taxon>Bacteroides</taxon>
    </lineage>
</organism>
<dbReference type="PROSITE" id="PS51257">
    <property type="entry name" value="PROKAR_LIPOPROTEIN"/>
    <property type="match status" value="1"/>
</dbReference>
<dbReference type="EMBL" id="JARFID010000496">
    <property type="protein sequence ID" value="MDE8697955.1"/>
    <property type="molecule type" value="Genomic_DNA"/>
</dbReference>
<dbReference type="AlphaFoldDB" id="A0AAW6MEC6"/>
<proteinExistence type="predicted"/>
<dbReference type="Proteomes" id="UP001221924">
    <property type="component" value="Unassembled WGS sequence"/>
</dbReference>
<accession>A0AAW6MEC6</accession>
<evidence type="ECO:0000313" key="1">
    <source>
        <dbReference type="EMBL" id="MDE8697955.1"/>
    </source>
</evidence>